<dbReference type="AlphaFoldDB" id="K4R6U4"/>
<name>K4R6U4_STRDJ</name>
<reference evidence="2 3" key="1">
    <citation type="journal article" date="2012" name="J. Bacteriol.">
        <title>Genome sequence of the bacterium Streptomyces davawensis JCM 4913 and heterologous production of the unique antibiotic roseoflavin.</title>
        <authorList>
            <person name="Jankowitsch F."/>
            <person name="Schwarz J."/>
            <person name="Ruckert C."/>
            <person name="Gust B."/>
            <person name="Szczepanowski R."/>
            <person name="Blom J."/>
            <person name="Pelzer S."/>
            <person name="Kalinowski J."/>
            <person name="Mack M."/>
        </authorList>
    </citation>
    <scope>NUCLEOTIDE SEQUENCE [LARGE SCALE GENOMIC DNA]</scope>
    <source>
        <strain evidence="3">DSM 101723 / JCM 4913 / KCC S-0913 / 768</strain>
    </source>
</reference>
<keyword evidence="3" id="KW-1185">Reference proteome</keyword>
<organism evidence="2 3">
    <name type="scientific">Streptomyces davaonensis (strain DSM 101723 / JCM 4913 / KCC S-0913 / 768)</name>
    <dbReference type="NCBI Taxonomy" id="1214101"/>
    <lineage>
        <taxon>Bacteria</taxon>
        <taxon>Bacillati</taxon>
        <taxon>Actinomycetota</taxon>
        <taxon>Actinomycetes</taxon>
        <taxon>Kitasatosporales</taxon>
        <taxon>Streptomycetaceae</taxon>
        <taxon>Streptomyces</taxon>
    </lineage>
</organism>
<feature type="region of interest" description="Disordered" evidence="1">
    <location>
        <begin position="202"/>
        <end position="223"/>
    </location>
</feature>
<dbReference type="HOGENOM" id="CLU_936619_0_0_11"/>
<dbReference type="Proteomes" id="UP000008043">
    <property type="component" value="Chromosome"/>
</dbReference>
<feature type="region of interest" description="Disordered" evidence="1">
    <location>
        <begin position="19"/>
        <end position="56"/>
    </location>
</feature>
<protein>
    <submittedName>
        <fullName evidence="2">Uncharacterized protein</fullName>
    </submittedName>
</protein>
<evidence type="ECO:0000313" key="2">
    <source>
        <dbReference type="EMBL" id="CCK31986.1"/>
    </source>
</evidence>
<feature type="compositionally biased region" description="Basic residues" evidence="1">
    <location>
        <begin position="26"/>
        <end position="49"/>
    </location>
</feature>
<sequence>MVEVLPAVGLGVLKAGYPHRDGYGRTHPRPRHHLRPGQNGKHPRHRRSPQRQGPTLLHGFPIAVSVFIWRGGSLYHRPQELSDGVSVCLREFGKHFDDGRRPGAVDINIGVRGGLALVSLLEGCCPSRQVGRIPEDGRLLFGEMGAESVQPVFLGLRTVVGRQIDKDGQDIVVNFVQPRLNGGPRPSVVPRFRKRIERRSQFRRVRGRPSRGPRGASLPESQDRVPCLSGAGCGVRRVPLARLISFRHKASCVMGKPPDQGVVGVLVAELGQNAFTELGHGVHWRRGFRWRRGDRCG</sequence>
<feature type="compositionally biased region" description="Basic residues" evidence="1">
    <location>
        <begin position="202"/>
        <end position="211"/>
    </location>
</feature>
<dbReference type="EMBL" id="HE971709">
    <property type="protein sequence ID" value="CCK31986.1"/>
    <property type="molecule type" value="Genomic_DNA"/>
</dbReference>
<accession>K4R6U4</accession>
<gene>
    <name evidence="2" type="ORF">BN159_7607</name>
</gene>
<proteinExistence type="predicted"/>
<dbReference type="KEGG" id="sdv:BN159_7607"/>
<evidence type="ECO:0000256" key="1">
    <source>
        <dbReference type="SAM" id="MobiDB-lite"/>
    </source>
</evidence>
<evidence type="ECO:0000313" key="3">
    <source>
        <dbReference type="Proteomes" id="UP000008043"/>
    </source>
</evidence>